<organism evidence="9 10">
    <name type="scientific">Syncephalastrum racemosum</name>
    <name type="common">Filamentous fungus</name>
    <dbReference type="NCBI Taxonomy" id="13706"/>
    <lineage>
        <taxon>Eukaryota</taxon>
        <taxon>Fungi</taxon>
        <taxon>Fungi incertae sedis</taxon>
        <taxon>Mucoromycota</taxon>
        <taxon>Mucoromycotina</taxon>
        <taxon>Mucoromycetes</taxon>
        <taxon>Mucorales</taxon>
        <taxon>Syncephalastraceae</taxon>
        <taxon>Syncephalastrum</taxon>
    </lineage>
</organism>
<dbReference type="CDD" id="cd00051">
    <property type="entry name" value="EFh"/>
    <property type="match status" value="2"/>
</dbReference>
<evidence type="ECO:0000259" key="8">
    <source>
        <dbReference type="PROSITE" id="PS50222"/>
    </source>
</evidence>
<dbReference type="EMBL" id="MCGN01000011">
    <property type="protein sequence ID" value="ORY91151.1"/>
    <property type="molecule type" value="Genomic_DNA"/>
</dbReference>
<dbReference type="OMA" id="CAFTEKE"/>
<evidence type="ECO:0000256" key="4">
    <source>
        <dbReference type="ARBA" id="ARBA00022737"/>
    </source>
</evidence>
<dbReference type="PROSITE" id="PS50222">
    <property type="entry name" value="EF_HAND_2"/>
    <property type="match status" value="3"/>
</dbReference>
<reference evidence="9 10" key="1">
    <citation type="submission" date="2016-07" db="EMBL/GenBank/DDBJ databases">
        <title>Pervasive Adenine N6-methylation of Active Genes in Fungi.</title>
        <authorList>
            <consortium name="DOE Joint Genome Institute"/>
            <person name="Mondo S.J."/>
            <person name="Dannebaum R.O."/>
            <person name="Kuo R.C."/>
            <person name="Labutti K."/>
            <person name="Haridas S."/>
            <person name="Kuo A."/>
            <person name="Salamov A."/>
            <person name="Ahrendt S.R."/>
            <person name="Lipzen A."/>
            <person name="Sullivan W."/>
            <person name="Andreopoulos W.B."/>
            <person name="Clum A."/>
            <person name="Lindquist E."/>
            <person name="Daum C."/>
            <person name="Ramamoorthy G.K."/>
            <person name="Gryganskyi A."/>
            <person name="Culley D."/>
            <person name="Magnuson J.K."/>
            <person name="James T.Y."/>
            <person name="O'Malley M.A."/>
            <person name="Stajich J.E."/>
            <person name="Spatafora J.W."/>
            <person name="Visel A."/>
            <person name="Grigoriev I.V."/>
        </authorList>
    </citation>
    <scope>NUCLEOTIDE SEQUENCE [LARGE SCALE GENOMIC DNA]</scope>
    <source>
        <strain evidence="9 10">NRRL 2496</strain>
    </source>
</reference>
<dbReference type="SUPFAM" id="SSF47473">
    <property type="entry name" value="EF-hand"/>
    <property type="match status" value="1"/>
</dbReference>
<dbReference type="Proteomes" id="UP000242180">
    <property type="component" value="Unassembled WGS sequence"/>
</dbReference>
<keyword evidence="5" id="KW-0106">Calcium</keyword>
<dbReference type="PRINTS" id="PR00450">
    <property type="entry name" value="RECOVERIN"/>
</dbReference>
<keyword evidence="6" id="KW-0449">Lipoprotein</keyword>
<dbReference type="GO" id="GO:0005829">
    <property type="term" value="C:cytosol"/>
    <property type="evidence" value="ECO:0007669"/>
    <property type="project" value="TreeGrafter"/>
</dbReference>
<comment type="similarity">
    <text evidence="1">Belongs to the recoverin family.</text>
</comment>
<dbReference type="InParanoid" id="A0A1X2H2B3"/>
<dbReference type="AlphaFoldDB" id="A0A1X2H2B3"/>
<dbReference type="FunFam" id="1.10.238.10:FF:000009">
    <property type="entry name" value="Visinin-like protein 1"/>
    <property type="match status" value="1"/>
</dbReference>
<dbReference type="OrthoDB" id="191686at2759"/>
<evidence type="ECO:0000256" key="5">
    <source>
        <dbReference type="ARBA" id="ARBA00022837"/>
    </source>
</evidence>
<feature type="domain" description="EF-hand" evidence="8">
    <location>
        <begin position="118"/>
        <end position="153"/>
    </location>
</feature>
<dbReference type="Pfam" id="PF13499">
    <property type="entry name" value="EF-hand_7"/>
    <property type="match status" value="1"/>
</dbReference>
<keyword evidence="10" id="KW-1185">Reference proteome</keyword>
<dbReference type="Pfam" id="PF13405">
    <property type="entry name" value="EF-hand_6"/>
    <property type="match status" value="1"/>
</dbReference>
<dbReference type="GO" id="GO:0016020">
    <property type="term" value="C:membrane"/>
    <property type="evidence" value="ECO:0007669"/>
    <property type="project" value="TreeGrafter"/>
</dbReference>
<dbReference type="InterPro" id="IPR002048">
    <property type="entry name" value="EF_hand_dom"/>
</dbReference>
<dbReference type="PANTHER" id="PTHR23055:SF178">
    <property type="entry name" value="NEUROCALCIN HOMOLOG"/>
    <property type="match status" value="1"/>
</dbReference>
<name>A0A1X2H2B3_SYNRA</name>
<evidence type="ECO:0000256" key="1">
    <source>
        <dbReference type="ARBA" id="ARBA00006049"/>
    </source>
</evidence>
<comment type="caution">
    <text evidence="9">The sequence shown here is derived from an EMBL/GenBank/DDBJ whole genome shotgun (WGS) entry which is preliminary data.</text>
</comment>
<dbReference type="InterPro" id="IPR018247">
    <property type="entry name" value="EF_Hand_1_Ca_BS"/>
</dbReference>
<protein>
    <recommendedName>
        <fullName evidence="7">Calcium-binding protein NCS-1</fullName>
    </recommendedName>
</protein>
<keyword evidence="2" id="KW-0519">Myristate</keyword>
<dbReference type="InterPro" id="IPR028846">
    <property type="entry name" value="Recoverin"/>
</dbReference>
<proteinExistence type="inferred from homology"/>
<dbReference type="STRING" id="13706.A0A1X2H2B3"/>
<evidence type="ECO:0000313" key="10">
    <source>
        <dbReference type="Proteomes" id="UP000242180"/>
    </source>
</evidence>
<evidence type="ECO:0000313" key="9">
    <source>
        <dbReference type="EMBL" id="ORY91151.1"/>
    </source>
</evidence>
<dbReference type="PANTHER" id="PTHR23055">
    <property type="entry name" value="CALCIUM BINDING PROTEINS"/>
    <property type="match status" value="1"/>
</dbReference>
<dbReference type="PROSITE" id="PS00018">
    <property type="entry name" value="EF_HAND_1"/>
    <property type="match status" value="3"/>
</dbReference>
<feature type="domain" description="EF-hand" evidence="8">
    <location>
        <begin position="34"/>
        <end position="69"/>
    </location>
</feature>
<evidence type="ECO:0000256" key="7">
    <source>
        <dbReference type="ARBA" id="ARBA00071944"/>
    </source>
</evidence>
<dbReference type="Gene3D" id="1.10.238.10">
    <property type="entry name" value="EF-hand"/>
    <property type="match status" value="1"/>
</dbReference>
<sequence length="164" mass="18741">MTFRYKGFLKDCPSGLLDKTAFQKIYKQFFPFGDPSGFAGHVFNVFDENKNGAIDFKEFICALSITSRGRLDEKLLWAFRLYDIDNDGRIERAEMLRVVETIYKMVGSMVKLPADEDTPGKRVNKIFALMDLDHNDYLTIEEFKAGSKKDPTVVQALSLYDGLV</sequence>
<evidence type="ECO:0000256" key="3">
    <source>
        <dbReference type="ARBA" id="ARBA00022723"/>
    </source>
</evidence>
<gene>
    <name evidence="9" type="ORF">BCR43DRAFT_538306</name>
</gene>
<keyword evidence="4" id="KW-0677">Repeat</keyword>
<accession>A0A1X2H2B3</accession>
<evidence type="ECO:0000256" key="6">
    <source>
        <dbReference type="ARBA" id="ARBA00023288"/>
    </source>
</evidence>
<feature type="domain" description="EF-hand" evidence="8">
    <location>
        <begin position="70"/>
        <end position="105"/>
    </location>
</feature>
<keyword evidence="3" id="KW-0479">Metal-binding</keyword>
<dbReference type="SMART" id="SM00054">
    <property type="entry name" value="EFh"/>
    <property type="match status" value="3"/>
</dbReference>
<dbReference type="InterPro" id="IPR011992">
    <property type="entry name" value="EF-hand-dom_pair"/>
</dbReference>
<dbReference type="GO" id="GO:0005509">
    <property type="term" value="F:calcium ion binding"/>
    <property type="evidence" value="ECO:0007669"/>
    <property type="project" value="InterPro"/>
</dbReference>
<evidence type="ECO:0000256" key="2">
    <source>
        <dbReference type="ARBA" id="ARBA00022707"/>
    </source>
</evidence>